<accession>A0A9D4SV70</accession>
<organism evidence="1 2">
    <name type="scientific">Rhipicephalus sanguineus</name>
    <name type="common">Brown dog tick</name>
    <name type="synonym">Ixodes sanguineus</name>
    <dbReference type="NCBI Taxonomy" id="34632"/>
    <lineage>
        <taxon>Eukaryota</taxon>
        <taxon>Metazoa</taxon>
        <taxon>Ecdysozoa</taxon>
        <taxon>Arthropoda</taxon>
        <taxon>Chelicerata</taxon>
        <taxon>Arachnida</taxon>
        <taxon>Acari</taxon>
        <taxon>Parasitiformes</taxon>
        <taxon>Ixodida</taxon>
        <taxon>Ixodoidea</taxon>
        <taxon>Ixodidae</taxon>
        <taxon>Rhipicephalinae</taxon>
        <taxon>Rhipicephalus</taxon>
        <taxon>Rhipicephalus</taxon>
    </lineage>
</organism>
<sequence length="143" mass="15178">MARAAEAATIVTTVPVNQPVPGIHYLNLRTARRRAEITYLRGGSRTSFNRLNAACQRHANQSWRQGWHGICSTVGKSKGGAKAWRLLGPLISGPSLRQPILTAAIAMDLRKDALAEQLADQFSAVAAAAQLAAISDQGAPGLP</sequence>
<proteinExistence type="predicted"/>
<evidence type="ECO:0000313" key="2">
    <source>
        <dbReference type="Proteomes" id="UP000821837"/>
    </source>
</evidence>
<reference evidence="1" key="1">
    <citation type="journal article" date="2020" name="Cell">
        <title>Large-Scale Comparative Analyses of Tick Genomes Elucidate Their Genetic Diversity and Vector Capacities.</title>
        <authorList>
            <consortium name="Tick Genome and Microbiome Consortium (TIGMIC)"/>
            <person name="Jia N."/>
            <person name="Wang J."/>
            <person name="Shi W."/>
            <person name="Du L."/>
            <person name="Sun Y."/>
            <person name="Zhan W."/>
            <person name="Jiang J.F."/>
            <person name="Wang Q."/>
            <person name="Zhang B."/>
            <person name="Ji P."/>
            <person name="Bell-Sakyi L."/>
            <person name="Cui X.M."/>
            <person name="Yuan T.T."/>
            <person name="Jiang B.G."/>
            <person name="Yang W.F."/>
            <person name="Lam T.T."/>
            <person name="Chang Q.C."/>
            <person name="Ding S.J."/>
            <person name="Wang X.J."/>
            <person name="Zhu J.G."/>
            <person name="Ruan X.D."/>
            <person name="Zhao L."/>
            <person name="Wei J.T."/>
            <person name="Ye R.Z."/>
            <person name="Que T.C."/>
            <person name="Du C.H."/>
            <person name="Zhou Y.H."/>
            <person name="Cheng J.X."/>
            <person name="Dai P.F."/>
            <person name="Guo W.B."/>
            <person name="Han X.H."/>
            <person name="Huang E.J."/>
            <person name="Li L.F."/>
            <person name="Wei W."/>
            <person name="Gao Y.C."/>
            <person name="Liu J.Z."/>
            <person name="Shao H.Z."/>
            <person name="Wang X."/>
            <person name="Wang C.C."/>
            <person name="Yang T.C."/>
            <person name="Huo Q.B."/>
            <person name="Li W."/>
            <person name="Chen H.Y."/>
            <person name="Chen S.E."/>
            <person name="Zhou L.G."/>
            <person name="Ni X.B."/>
            <person name="Tian J.H."/>
            <person name="Sheng Y."/>
            <person name="Liu T."/>
            <person name="Pan Y.S."/>
            <person name="Xia L.Y."/>
            <person name="Li J."/>
            <person name="Zhao F."/>
            <person name="Cao W.C."/>
        </authorList>
    </citation>
    <scope>NUCLEOTIDE SEQUENCE</scope>
    <source>
        <strain evidence="1">Rsan-2018</strain>
    </source>
</reference>
<dbReference type="EMBL" id="JABSTV010001250">
    <property type="protein sequence ID" value="KAH7955297.1"/>
    <property type="molecule type" value="Genomic_DNA"/>
</dbReference>
<keyword evidence="2" id="KW-1185">Reference proteome</keyword>
<dbReference type="Proteomes" id="UP000821837">
    <property type="component" value="Unassembled WGS sequence"/>
</dbReference>
<protein>
    <submittedName>
        <fullName evidence="1">Uncharacterized protein</fullName>
    </submittedName>
</protein>
<reference evidence="1" key="2">
    <citation type="submission" date="2021-09" db="EMBL/GenBank/DDBJ databases">
        <authorList>
            <person name="Jia N."/>
            <person name="Wang J."/>
            <person name="Shi W."/>
            <person name="Du L."/>
            <person name="Sun Y."/>
            <person name="Zhan W."/>
            <person name="Jiang J."/>
            <person name="Wang Q."/>
            <person name="Zhang B."/>
            <person name="Ji P."/>
            <person name="Sakyi L.B."/>
            <person name="Cui X."/>
            <person name="Yuan T."/>
            <person name="Jiang B."/>
            <person name="Yang W."/>
            <person name="Lam T.T.-Y."/>
            <person name="Chang Q."/>
            <person name="Ding S."/>
            <person name="Wang X."/>
            <person name="Zhu J."/>
            <person name="Ruan X."/>
            <person name="Zhao L."/>
            <person name="Wei J."/>
            <person name="Que T."/>
            <person name="Du C."/>
            <person name="Cheng J."/>
            <person name="Dai P."/>
            <person name="Han X."/>
            <person name="Huang E."/>
            <person name="Gao Y."/>
            <person name="Liu J."/>
            <person name="Shao H."/>
            <person name="Ye R."/>
            <person name="Li L."/>
            <person name="Wei W."/>
            <person name="Wang X."/>
            <person name="Wang C."/>
            <person name="Huo Q."/>
            <person name="Li W."/>
            <person name="Guo W."/>
            <person name="Chen H."/>
            <person name="Chen S."/>
            <person name="Zhou L."/>
            <person name="Zhou L."/>
            <person name="Ni X."/>
            <person name="Tian J."/>
            <person name="Zhou Y."/>
            <person name="Sheng Y."/>
            <person name="Liu T."/>
            <person name="Pan Y."/>
            <person name="Xia L."/>
            <person name="Li J."/>
            <person name="Zhao F."/>
            <person name="Cao W."/>
        </authorList>
    </citation>
    <scope>NUCLEOTIDE SEQUENCE</scope>
    <source>
        <strain evidence="1">Rsan-2018</strain>
        <tissue evidence="1">Larvae</tissue>
    </source>
</reference>
<gene>
    <name evidence="1" type="ORF">HPB52_000101</name>
</gene>
<dbReference type="AlphaFoldDB" id="A0A9D4SV70"/>
<comment type="caution">
    <text evidence="1">The sequence shown here is derived from an EMBL/GenBank/DDBJ whole genome shotgun (WGS) entry which is preliminary data.</text>
</comment>
<name>A0A9D4SV70_RHISA</name>
<evidence type="ECO:0000313" key="1">
    <source>
        <dbReference type="EMBL" id="KAH7955297.1"/>
    </source>
</evidence>